<dbReference type="InterPro" id="IPR037843">
    <property type="entry name" value="Kindlin/fermitin"/>
</dbReference>
<protein>
    <recommendedName>
        <fullName evidence="1">Kindlin-2 N-terminal domain-containing protein</fullName>
    </recommendedName>
</protein>
<dbReference type="PANTHER" id="PTHR16160">
    <property type="entry name" value="FERMITIN 2-RELATED"/>
    <property type="match status" value="1"/>
</dbReference>
<evidence type="ECO:0000259" key="1">
    <source>
        <dbReference type="Pfam" id="PF18124"/>
    </source>
</evidence>
<dbReference type="PANTHER" id="PTHR16160:SF13">
    <property type="entry name" value="FERMITIN 2-RELATED"/>
    <property type="match status" value="1"/>
</dbReference>
<dbReference type="OrthoDB" id="10057618at2759"/>
<evidence type="ECO:0000313" key="2">
    <source>
        <dbReference type="EMBL" id="KAG8223227.1"/>
    </source>
</evidence>
<dbReference type="InterPro" id="IPR040790">
    <property type="entry name" value="Kindlin_2_N"/>
</dbReference>
<dbReference type="Pfam" id="PF18124">
    <property type="entry name" value="Kindlin_2_N"/>
    <property type="match status" value="1"/>
</dbReference>
<comment type="caution">
    <text evidence="2">The sequence shown here is derived from an EMBL/GenBank/DDBJ whole genome shotgun (WGS) entry which is preliminary data.</text>
</comment>
<gene>
    <name evidence="2" type="ORF">J437_LFUL003578</name>
</gene>
<proteinExistence type="predicted"/>
<dbReference type="Gene3D" id="3.10.20.90">
    <property type="entry name" value="Phosphatidylinositol 3-kinase Catalytic Subunit, Chain A, domain 1"/>
    <property type="match status" value="1"/>
</dbReference>
<name>A0A8K0JWL0_LADFU</name>
<dbReference type="Proteomes" id="UP000792457">
    <property type="component" value="Unassembled WGS sequence"/>
</dbReference>
<accession>A0A8K0JWL0</accession>
<reference evidence="2" key="2">
    <citation type="submission" date="2017-10" db="EMBL/GenBank/DDBJ databases">
        <title>Ladona fulva Genome sequencing and assembly.</title>
        <authorList>
            <person name="Murali S."/>
            <person name="Richards S."/>
            <person name="Bandaranaike D."/>
            <person name="Bellair M."/>
            <person name="Blankenburg K."/>
            <person name="Chao H."/>
            <person name="Dinh H."/>
            <person name="Doddapaneni H."/>
            <person name="Dugan-Rocha S."/>
            <person name="Elkadiri S."/>
            <person name="Gnanaolivu R."/>
            <person name="Hernandez B."/>
            <person name="Skinner E."/>
            <person name="Javaid M."/>
            <person name="Lee S."/>
            <person name="Li M."/>
            <person name="Ming W."/>
            <person name="Munidasa M."/>
            <person name="Muniz J."/>
            <person name="Nguyen L."/>
            <person name="Hughes D."/>
            <person name="Osuji N."/>
            <person name="Pu L.-L."/>
            <person name="Puazo M."/>
            <person name="Qu C."/>
            <person name="Quiroz J."/>
            <person name="Raj R."/>
            <person name="Weissenberger G."/>
            <person name="Xin Y."/>
            <person name="Zou X."/>
            <person name="Han Y."/>
            <person name="Worley K."/>
            <person name="Muzny D."/>
            <person name="Gibbs R."/>
        </authorList>
    </citation>
    <scope>NUCLEOTIDE SEQUENCE</scope>
    <source>
        <strain evidence="2">Sampled in the wild</strain>
    </source>
</reference>
<feature type="domain" description="Kindlin-2 N-terminal" evidence="1">
    <location>
        <begin position="45"/>
        <end position="88"/>
    </location>
</feature>
<dbReference type="EMBL" id="KZ308155">
    <property type="protein sequence ID" value="KAG8223227.1"/>
    <property type="molecule type" value="Genomic_DNA"/>
</dbReference>
<dbReference type="GO" id="GO:0005178">
    <property type="term" value="F:integrin binding"/>
    <property type="evidence" value="ECO:0007669"/>
    <property type="project" value="TreeGrafter"/>
</dbReference>
<dbReference type="GO" id="GO:0030055">
    <property type="term" value="C:cell-substrate junction"/>
    <property type="evidence" value="ECO:0007669"/>
    <property type="project" value="TreeGrafter"/>
</dbReference>
<keyword evidence="3" id="KW-1185">Reference proteome</keyword>
<dbReference type="GO" id="GO:0007160">
    <property type="term" value="P:cell-matrix adhesion"/>
    <property type="evidence" value="ECO:0007669"/>
    <property type="project" value="TreeGrafter"/>
</dbReference>
<reference evidence="2" key="1">
    <citation type="submission" date="2013-04" db="EMBL/GenBank/DDBJ databases">
        <authorList>
            <person name="Qu J."/>
            <person name="Murali S.C."/>
            <person name="Bandaranaike D."/>
            <person name="Bellair M."/>
            <person name="Blankenburg K."/>
            <person name="Chao H."/>
            <person name="Dinh H."/>
            <person name="Doddapaneni H."/>
            <person name="Downs B."/>
            <person name="Dugan-Rocha S."/>
            <person name="Elkadiri S."/>
            <person name="Gnanaolivu R.D."/>
            <person name="Hernandez B."/>
            <person name="Javaid M."/>
            <person name="Jayaseelan J.C."/>
            <person name="Lee S."/>
            <person name="Li M."/>
            <person name="Ming W."/>
            <person name="Munidasa M."/>
            <person name="Muniz J."/>
            <person name="Nguyen L."/>
            <person name="Ongeri F."/>
            <person name="Osuji N."/>
            <person name="Pu L.-L."/>
            <person name="Puazo M."/>
            <person name="Qu C."/>
            <person name="Quiroz J."/>
            <person name="Raj R."/>
            <person name="Weissenberger G."/>
            <person name="Xin Y."/>
            <person name="Zou X."/>
            <person name="Han Y."/>
            <person name="Richards S."/>
            <person name="Worley K."/>
            <person name="Muzny D."/>
            <person name="Gibbs R."/>
        </authorList>
    </citation>
    <scope>NUCLEOTIDE SEQUENCE</scope>
    <source>
        <strain evidence="2">Sampled in the wild</strain>
    </source>
</reference>
<organism evidence="2 3">
    <name type="scientific">Ladona fulva</name>
    <name type="common">Scarce chaser dragonfly</name>
    <name type="synonym">Libellula fulva</name>
    <dbReference type="NCBI Taxonomy" id="123851"/>
    <lineage>
        <taxon>Eukaryota</taxon>
        <taxon>Metazoa</taxon>
        <taxon>Ecdysozoa</taxon>
        <taxon>Arthropoda</taxon>
        <taxon>Hexapoda</taxon>
        <taxon>Insecta</taxon>
        <taxon>Pterygota</taxon>
        <taxon>Palaeoptera</taxon>
        <taxon>Odonata</taxon>
        <taxon>Epiprocta</taxon>
        <taxon>Anisoptera</taxon>
        <taxon>Libelluloidea</taxon>
        <taxon>Libellulidae</taxon>
        <taxon>Ladona</taxon>
    </lineage>
</organism>
<dbReference type="AlphaFoldDB" id="A0A8K0JWL0"/>
<sequence length="140" mass="15159">MSLSGRRVGGVLVGRMVSLEQSSGAHGLPDSQENGFRMMADGHLVGDGSWNLRVRVTNLDVERTLRVKGDLHIGGVMLKLVEDLGEYRSRPEVECLSLWIGESIEIGKVYCSVKVHLQSSSAVVAYVFPKAAMFRGSGGL</sequence>
<evidence type="ECO:0000313" key="3">
    <source>
        <dbReference type="Proteomes" id="UP000792457"/>
    </source>
</evidence>
<dbReference type="GO" id="GO:0007229">
    <property type="term" value="P:integrin-mediated signaling pathway"/>
    <property type="evidence" value="ECO:0007669"/>
    <property type="project" value="InterPro"/>
</dbReference>